<dbReference type="Proteomes" id="UP001457282">
    <property type="component" value="Unassembled WGS sequence"/>
</dbReference>
<proteinExistence type="inferred from homology"/>
<accession>A0AAW1XUG3</accession>
<reference evidence="4 5" key="1">
    <citation type="journal article" date="2023" name="G3 (Bethesda)">
        <title>A chromosome-length genome assembly and annotation of blackberry (Rubus argutus, cv. 'Hillquist').</title>
        <authorList>
            <person name="Bruna T."/>
            <person name="Aryal R."/>
            <person name="Dudchenko O."/>
            <person name="Sargent D.J."/>
            <person name="Mead D."/>
            <person name="Buti M."/>
            <person name="Cavallini A."/>
            <person name="Hytonen T."/>
            <person name="Andres J."/>
            <person name="Pham M."/>
            <person name="Weisz D."/>
            <person name="Mascagni F."/>
            <person name="Usai G."/>
            <person name="Natali L."/>
            <person name="Bassil N."/>
            <person name="Fernandez G.E."/>
            <person name="Lomsadze A."/>
            <person name="Armour M."/>
            <person name="Olukolu B."/>
            <person name="Poorten T."/>
            <person name="Britton C."/>
            <person name="Davik J."/>
            <person name="Ashrafi H."/>
            <person name="Aiden E.L."/>
            <person name="Borodovsky M."/>
            <person name="Worthington M."/>
        </authorList>
    </citation>
    <scope>NUCLEOTIDE SEQUENCE [LARGE SCALE GENOMIC DNA]</scope>
    <source>
        <strain evidence="4">PI 553951</strain>
    </source>
</reference>
<evidence type="ECO:0000256" key="3">
    <source>
        <dbReference type="ARBA" id="ARBA00023315"/>
    </source>
</evidence>
<dbReference type="Gene3D" id="3.30.559.10">
    <property type="entry name" value="Chloramphenicol acetyltransferase-like domain"/>
    <property type="match status" value="2"/>
</dbReference>
<gene>
    <name evidence="4" type="ORF">M0R45_017273</name>
</gene>
<organism evidence="4 5">
    <name type="scientific">Rubus argutus</name>
    <name type="common">Southern blackberry</name>
    <dbReference type="NCBI Taxonomy" id="59490"/>
    <lineage>
        <taxon>Eukaryota</taxon>
        <taxon>Viridiplantae</taxon>
        <taxon>Streptophyta</taxon>
        <taxon>Embryophyta</taxon>
        <taxon>Tracheophyta</taxon>
        <taxon>Spermatophyta</taxon>
        <taxon>Magnoliopsida</taxon>
        <taxon>eudicotyledons</taxon>
        <taxon>Gunneridae</taxon>
        <taxon>Pentapetalae</taxon>
        <taxon>rosids</taxon>
        <taxon>fabids</taxon>
        <taxon>Rosales</taxon>
        <taxon>Rosaceae</taxon>
        <taxon>Rosoideae</taxon>
        <taxon>Rosoideae incertae sedis</taxon>
        <taxon>Rubus</taxon>
    </lineage>
</organism>
<dbReference type="InterPro" id="IPR023213">
    <property type="entry name" value="CAT-like_dom_sf"/>
</dbReference>
<keyword evidence="5" id="KW-1185">Reference proteome</keyword>
<dbReference type="InterPro" id="IPR050317">
    <property type="entry name" value="Plant_Fungal_Acyltransferase"/>
</dbReference>
<dbReference type="PANTHER" id="PTHR31642">
    <property type="entry name" value="TRICHOTHECENE 3-O-ACETYLTRANSFERASE"/>
    <property type="match status" value="1"/>
</dbReference>
<evidence type="ECO:0000313" key="5">
    <source>
        <dbReference type="Proteomes" id="UP001457282"/>
    </source>
</evidence>
<comment type="similarity">
    <text evidence="1">Belongs to the plant acyltransferase family.</text>
</comment>
<dbReference type="FunFam" id="3.30.559.10:FF:000008">
    <property type="entry name" value="Tryptamine hydroxycinnamoyl transferase"/>
    <property type="match status" value="1"/>
</dbReference>
<sequence length="447" mass="49468">MAVNVSVRESTVVKPAMDTPRRLLWISNLDMAIAINHTPTIYIYKPINDGGVAKDNSFFEPRVLKDALSKALVPFYPFAGRLRRENNGRIEIDCNAEGALFVVADSSSCIDDFGDFKPTPEFGKVLIPAVDYSGGISSFPLLLVQVTYLKCGGVVLGVAMEHGVVDGLSALHFMNTWCDMARGLDLAIPPTIDRTILRARDPPQLLPDHSHHSEYEIPNAHDQHESTAATSVSVFRFTREQLNVLKAKSTATTKEEDSDGKKYTSFELFAGHVWRCACKARELADDQVTKLYVAVNGRPRLQPPLPHGYFGNVIFQATPTALAGDLISKPISYAASCIHNAVVRLDNDYIRSALDYLEVQQPHQDLSILSRGIQYKFPNLGITSWFTLPIYDTDFGWGRPIFMGRAGIPSEGKAYMIPSATNDGSLSLCINLHSQHMKSFSKLVYDI</sequence>
<dbReference type="AlphaFoldDB" id="A0AAW1XUG3"/>
<evidence type="ECO:0000256" key="2">
    <source>
        <dbReference type="ARBA" id="ARBA00022679"/>
    </source>
</evidence>
<comment type="caution">
    <text evidence="4">The sequence shown here is derived from an EMBL/GenBank/DDBJ whole genome shotgun (WGS) entry which is preliminary data.</text>
</comment>
<dbReference type="GO" id="GO:0016747">
    <property type="term" value="F:acyltransferase activity, transferring groups other than amino-acyl groups"/>
    <property type="evidence" value="ECO:0007669"/>
    <property type="project" value="TreeGrafter"/>
</dbReference>
<evidence type="ECO:0000256" key="1">
    <source>
        <dbReference type="ARBA" id="ARBA00009861"/>
    </source>
</evidence>
<keyword evidence="3" id="KW-0012">Acyltransferase</keyword>
<dbReference type="Pfam" id="PF02458">
    <property type="entry name" value="Transferase"/>
    <property type="match status" value="1"/>
</dbReference>
<name>A0AAW1XUG3_RUBAR</name>
<protein>
    <submittedName>
        <fullName evidence="4">Uncharacterized protein</fullName>
    </submittedName>
</protein>
<keyword evidence="2" id="KW-0808">Transferase</keyword>
<dbReference type="PANTHER" id="PTHR31642:SF11">
    <property type="entry name" value="SHIKIMATE O-HYDROXYCINNAMOYLTRANSFERASE"/>
    <property type="match status" value="1"/>
</dbReference>
<dbReference type="FunFam" id="3.30.559.10:FF:000015">
    <property type="entry name" value="Spermidine hydroxycinnamoyl transferase"/>
    <property type="match status" value="1"/>
</dbReference>
<dbReference type="EMBL" id="JBEDUW010000003">
    <property type="protein sequence ID" value="KAK9940621.1"/>
    <property type="molecule type" value="Genomic_DNA"/>
</dbReference>
<evidence type="ECO:0000313" key="4">
    <source>
        <dbReference type="EMBL" id="KAK9940621.1"/>
    </source>
</evidence>